<evidence type="ECO:0000259" key="2">
    <source>
        <dbReference type="PROSITE" id="PS51231"/>
    </source>
</evidence>
<dbReference type="PROSITE" id="PS51444">
    <property type="entry name" value="FH2"/>
    <property type="match status" value="1"/>
</dbReference>
<dbReference type="InterPro" id="IPR043592">
    <property type="entry name" value="FMNL_animal"/>
</dbReference>
<evidence type="ECO:0000256" key="1">
    <source>
        <dbReference type="ARBA" id="ARBA00023449"/>
    </source>
</evidence>
<dbReference type="GeneTree" id="ENSGT00940000156292"/>
<dbReference type="GO" id="GO:0005884">
    <property type="term" value="C:actin filament"/>
    <property type="evidence" value="ECO:0007669"/>
    <property type="project" value="InterPro"/>
</dbReference>
<name>A0A3B3VCV0_9TELE</name>
<feature type="domain" description="FH2" evidence="3">
    <location>
        <begin position="1"/>
        <end position="382"/>
    </location>
</feature>
<organism evidence="4 5">
    <name type="scientific">Poecilia latipinna</name>
    <name type="common">sailfin molly</name>
    <dbReference type="NCBI Taxonomy" id="48699"/>
    <lineage>
        <taxon>Eukaryota</taxon>
        <taxon>Metazoa</taxon>
        <taxon>Chordata</taxon>
        <taxon>Craniata</taxon>
        <taxon>Vertebrata</taxon>
        <taxon>Euteleostomi</taxon>
        <taxon>Actinopterygii</taxon>
        <taxon>Neopterygii</taxon>
        <taxon>Teleostei</taxon>
        <taxon>Neoteleostei</taxon>
        <taxon>Acanthomorphata</taxon>
        <taxon>Ovalentaria</taxon>
        <taxon>Atherinomorphae</taxon>
        <taxon>Cyprinodontiformes</taxon>
        <taxon>Poeciliidae</taxon>
        <taxon>Poeciliinae</taxon>
        <taxon>Poecilia</taxon>
    </lineage>
</organism>
<proteinExistence type="inferred from homology"/>
<dbReference type="SMART" id="SM00498">
    <property type="entry name" value="FH2"/>
    <property type="match status" value="1"/>
</dbReference>
<sequence>MPLFNWDALKLDQVEGTIFGELDDQHVLQELDMEVFEEQFKTKAQAPPVDLGTLKKKMARKTPSRVSIMEPNRAKNLAITLRKKCVATSDICSAIETYDQQALSLDFLELLERFIPTEFEMKLIQTYESEGRSLDELSEEDRFMARFGKIPRLSQRISTLTFMGNFTESIQNIQPQLDAIIAASMSVRSSMKLKKILEIILAFGNYMNSSRRGPAYGFHLQSLDLLPDTKSTDRRHTLLDFIVKIIREKYPDLQNFHTELQFLEKAALVSFDSILRNLKALERGMELTRSEFSAEEENPVLKTFLDTNAPLLDSLKAEEKTAQDTYESVVEYFGEDPTMTLPSEFFSIFIRFIKAYKVRDFINNVFIETEKRQRPISIMCRQPQMDLIAELKRKQGSPPVREGKDGAIEDIITALKSAPFTARSAKRSSRLLCDSFFSDEVTSSNSEHYRVIDRRICPG</sequence>
<evidence type="ECO:0000259" key="3">
    <source>
        <dbReference type="PROSITE" id="PS51444"/>
    </source>
</evidence>
<dbReference type="Pfam" id="PF02181">
    <property type="entry name" value="FH2"/>
    <property type="match status" value="1"/>
</dbReference>
<dbReference type="GO" id="GO:0045010">
    <property type="term" value="P:actin nucleation"/>
    <property type="evidence" value="ECO:0007669"/>
    <property type="project" value="InterPro"/>
</dbReference>
<reference evidence="4" key="1">
    <citation type="submission" date="2025-08" db="UniProtKB">
        <authorList>
            <consortium name="Ensembl"/>
        </authorList>
    </citation>
    <scope>IDENTIFICATION</scope>
</reference>
<keyword evidence="5" id="KW-1185">Reference proteome</keyword>
<evidence type="ECO:0008006" key="6">
    <source>
        <dbReference type="Google" id="ProtNLM"/>
    </source>
</evidence>
<dbReference type="GO" id="GO:0005829">
    <property type="term" value="C:cytosol"/>
    <property type="evidence" value="ECO:0007669"/>
    <property type="project" value="TreeGrafter"/>
</dbReference>
<dbReference type="PANTHER" id="PTHR45857:SF2">
    <property type="entry name" value="FORMIN-LIKE PROTEIN 1"/>
    <property type="match status" value="1"/>
</dbReference>
<dbReference type="PANTHER" id="PTHR45857">
    <property type="entry name" value="FORMIN-LIKE PROTEIN"/>
    <property type="match status" value="1"/>
</dbReference>
<dbReference type="SUPFAM" id="SSF101447">
    <property type="entry name" value="Formin homology 2 domain (FH2 domain)"/>
    <property type="match status" value="1"/>
</dbReference>
<dbReference type="PRINTS" id="PR00828">
    <property type="entry name" value="FORMIN"/>
</dbReference>
<evidence type="ECO:0000313" key="4">
    <source>
        <dbReference type="Ensembl" id="ENSPLAP00000022771.1"/>
    </source>
</evidence>
<dbReference type="GO" id="GO:0030866">
    <property type="term" value="P:cortical actin cytoskeleton organization"/>
    <property type="evidence" value="ECO:0007669"/>
    <property type="project" value="TreeGrafter"/>
</dbReference>
<dbReference type="GO" id="GO:0016477">
    <property type="term" value="P:cell migration"/>
    <property type="evidence" value="ECO:0007669"/>
    <property type="project" value="TreeGrafter"/>
</dbReference>
<dbReference type="Ensembl" id="ENSPLAT00000007613.1">
    <property type="protein sequence ID" value="ENSPLAP00000022771.1"/>
    <property type="gene ID" value="ENSPLAG00000007762.1"/>
</dbReference>
<reference evidence="4" key="2">
    <citation type="submission" date="2025-09" db="UniProtKB">
        <authorList>
            <consortium name="Ensembl"/>
        </authorList>
    </citation>
    <scope>IDENTIFICATION</scope>
</reference>
<protein>
    <recommendedName>
        <fullName evidence="6">FH2 domain-containing protein</fullName>
    </recommendedName>
</protein>
<dbReference type="InterPro" id="IPR014767">
    <property type="entry name" value="DAD_dom"/>
</dbReference>
<dbReference type="GO" id="GO:0008360">
    <property type="term" value="P:regulation of cell shape"/>
    <property type="evidence" value="ECO:0007669"/>
    <property type="project" value="TreeGrafter"/>
</dbReference>
<evidence type="ECO:0000313" key="5">
    <source>
        <dbReference type="Proteomes" id="UP000261500"/>
    </source>
</evidence>
<dbReference type="InterPro" id="IPR042201">
    <property type="entry name" value="FH2_Formin_sf"/>
</dbReference>
<comment type="similarity">
    <text evidence="1">Belongs to the formin homology family.</text>
</comment>
<dbReference type="InterPro" id="IPR001265">
    <property type="entry name" value="Formin_Cappuccino_subfam"/>
</dbReference>
<accession>A0A3B3VCV0</accession>
<dbReference type="Gene3D" id="1.20.58.2220">
    <property type="entry name" value="Formin, FH2 domain"/>
    <property type="match status" value="1"/>
</dbReference>
<feature type="domain" description="DAD" evidence="2">
    <location>
        <begin position="401"/>
        <end position="430"/>
    </location>
</feature>
<dbReference type="PROSITE" id="PS51231">
    <property type="entry name" value="DAD"/>
    <property type="match status" value="1"/>
</dbReference>
<dbReference type="GO" id="GO:0051015">
    <property type="term" value="F:actin filament binding"/>
    <property type="evidence" value="ECO:0007669"/>
    <property type="project" value="TreeGrafter"/>
</dbReference>
<dbReference type="AlphaFoldDB" id="A0A3B3VCV0"/>
<dbReference type="InterPro" id="IPR015425">
    <property type="entry name" value="FH2_Formin"/>
</dbReference>
<dbReference type="GO" id="GO:0008017">
    <property type="term" value="F:microtubule binding"/>
    <property type="evidence" value="ECO:0007669"/>
    <property type="project" value="InterPro"/>
</dbReference>
<dbReference type="Proteomes" id="UP000261500">
    <property type="component" value="Unplaced"/>
</dbReference>